<proteinExistence type="inferred from homology"/>
<gene>
    <name evidence="7" type="ORF">GCL60_01540</name>
</gene>
<keyword evidence="4" id="KW-1015">Disulfide bond</keyword>
<name>A0A6N6VVM7_9BACT</name>
<dbReference type="PROSITE" id="PS00195">
    <property type="entry name" value="GLUTAREDOXIN_1"/>
    <property type="match status" value="1"/>
</dbReference>
<dbReference type="RefSeq" id="WP_153418146.1">
    <property type="nucleotide sequence ID" value="NZ_WFLM01000001.1"/>
</dbReference>
<evidence type="ECO:0000256" key="3">
    <source>
        <dbReference type="ARBA" id="ARBA00022982"/>
    </source>
</evidence>
<dbReference type="PANTHER" id="PTHR46679:SF1">
    <property type="entry name" value="GLUTAREDOXIN-2, MITOCHONDRIAL"/>
    <property type="match status" value="1"/>
</dbReference>
<dbReference type="PROSITE" id="PS50404">
    <property type="entry name" value="GST_NTER"/>
    <property type="match status" value="1"/>
</dbReference>
<dbReference type="InterPro" id="IPR004045">
    <property type="entry name" value="Glutathione_S-Trfase_N"/>
</dbReference>
<dbReference type="Proteomes" id="UP000437748">
    <property type="component" value="Unassembled WGS sequence"/>
</dbReference>
<dbReference type="PANTHER" id="PTHR46679">
    <property type="match status" value="1"/>
</dbReference>
<keyword evidence="5" id="KW-0676">Redox-active center</keyword>
<dbReference type="Gene3D" id="3.40.30.10">
    <property type="entry name" value="Glutaredoxin"/>
    <property type="match status" value="1"/>
</dbReference>
<dbReference type="Pfam" id="PF00462">
    <property type="entry name" value="Glutaredoxin"/>
    <property type="match status" value="1"/>
</dbReference>
<dbReference type="PROSITE" id="PS51354">
    <property type="entry name" value="GLUTAREDOXIN_2"/>
    <property type="match status" value="1"/>
</dbReference>
<dbReference type="CDD" id="cd03418">
    <property type="entry name" value="GRX_GRXb_1_3_like"/>
    <property type="match status" value="1"/>
</dbReference>
<organism evidence="7 8">
    <name type="scientific">Silvanigrella paludirubra</name>
    <dbReference type="NCBI Taxonomy" id="2499159"/>
    <lineage>
        <taxon>Bacteria</taxon>
        <taxon>Pseudomonadati</taxon>
        <taxon>Bdellovibrionota</taxon>
        <taxon>Oligoflexia</taxon>
        <taxon>Silvanigrellales</taxon>
        <taxon>Silvanigrellaceae</taxon>
        <taxon>Silvanigrella</taxon>
    </lineage>
</organism>
<sequence length="87" mass="10050">MNRVKIYTTKVCPYCNAAKNLFKKLNVDFEEINLDDDPDLRAKLSMENNGWRTVPMIFINDKFIGGFDDTNKLYKEGTLLKLLGLSE</sequence>
<keyword evidence="3" id="KW-0249">Electron transport</keyword>
<protein>
    <submittedName>
        <fullName evidence="7">Glutaredoxin</fullName>
    </submittedName>
</protein>
<dbReference type="SUPFAM" id="SSF52833">
    <property type="entry name" value="Thioredoxin-like"/>
    <property type="match status" value="1"/>
</dbReference>
<dbReference type="EMBL" id="WFLM01000001">
    <property type="protein sequence ID" value="KAB8040630.1"/>
    <property type="molecule type" value="Genomic_DNA"/>
</dbReference>
<evidence type="ECO:0000313" key="7">
    <source>
        <dbReference type="EMBL" id="KAB8040630.1"/>
    </source>
</evidence>
<feature type="domain" description="GST N-terminal" evidence="6">
    <location>
        <begin position="2"/>
        <end position="87"/>
    </location>
</feature>
<reference evidence="7 8" key="1">
    <citation type="submission" date="2019-10" db="EMBL/GenBank/DDBJ databases">
        <title>New species of Slilvanegrellaceae.</title>
        <authorList>
            <person name="Pitt A."/>
            <person name="Hahn M.W."/>
        </authorList>
    </citation>
    <scope>NUCLEOTIDE SEQUENCE [LARGE SCALE GENOMIC DNA]</scope>
    <source>
        <strain evidence="7 8">SP-Ram-0.45-NSY-1</strain>
    </source>
</reference>
<evidence type="ECO:0000313" key="8">
    <source>
        <dbReference type="Proteomes" id="UP000437748"/>
    </source>
</evidence>
<accession>A0A6N6VVM7</accession>
<dbReference type="InterPro" id="IPR002109">
    <property type="entry name" value="Glutaredoxin"/>
</dbReference>
<dbReference type="InterPro" id="IPR011767">
    <property type="entry name" value="GLR_AS"/>
</dbReference>
<dbReference type="GO" id="GO:0015035">
    <property type="term" value="F:protein-disulfide reductase activity"/>
    <property type="evidence" value="ECO:0007669"/>
    <property type="project" value="TreeGrafter"/>
</dbReference>
<keyword evidence="8" id="KW-1185">Reference proteome</keyword>
<dbReference type="OrthoDB" id="9814618at2"/>
<dbReference type="InterPro" id="IPR014025">
    <property type="entry name" value="Glutaredoxin_subgr"/>
</dbReference>
<dbReference type="InterPro" id="IPR011900">
    <property type="entry name" value="GRX_bact"/>
</dbReference>
<dbReference type="AlphaFoldDB" id="A0A6N6VVM7"/>
<evidence type="ECO:0000256" key="1">
    <source>
        <dbReference type="ARBA" id="ARBA00007787"/>
    </source>
</evidence>
<evidence type="ECO:0000259" key="6">
    <source>
        <dbReference type="PROSITE" id="PS50404"/>
    </source>
</evidence>
<evidence type="ECO:0000256" key="5">
    <source>
        <dbReference type="ARBA" id="ARBA00023284"/>
    </source>
</evidence>
<keyword evidence="2" id="KW-0813">Transport</keyword>
<comment type="caution">
    <text evidence="7">The sequence shown here is derived from an EMBL/GenBank/DDBJ whole genome shotgun (WGS) entry which is preliminary data.</text>
</comment>
<dbReference type="PRINTS" id="PR00160">
    <property type="entry name" value="GLUTAREDOXIN"/>
</dbReference>
<evidence type="ECO:0000256" key="4">
    <source>
        <dbReference type="ARBA" id="ARBA00023157"/>
    </source>
</evidence>
<comment type="similarity">
    <text evidence="1">Belongs to the glutaredoxin family.</text>
</comment>
<evidence type="ECO:0000256" key="2">
    <source>
        <dbReference type="ARBA" id="ARBA00022448"/>
    </source>
</evidence>
<dbReference type="InterPro" id="IPR036249">
    <property type="entry name" value="Thioredoxin-like_sf"/>
</dbReference>
<dbReference type="GO" id="GO:0045454">
    <property type="term" value="P:cell redox homeostasis"/>
    <property type="evidence" value="ECO:0007669"/>
    <property type="project" value="InterPro"/>
</dbReference>